<evidence type="ECO:0000313" key="3">
    <source>
        <dbReference type="Proteomes" id="UP000029989"/>
    </source>
</evidence>
<dbReference type="RefSeq" id="WP_036213797.1">
    <property type="nucleotide sequence ID" value="NZ_AVPT01000053.1"/>
</dbReference>
<gene>
    <name evidence="2" type="ORF">N799_12820</name>
</gene>
<dbReference type="STRING" id="913325.N799_12820"/>
<reference evidence="2 3" key="1">
    <citation type="journal article" date="2015" name="Stand. Genomic Sci.">
        <title>Genomic information of the arsenic-resistant bacterium Lysobacter arseniciresistens type strain ZS79(T) and comparison of Lysobacter draft genomes.</title>
        <authorList>
            <person name="Liu L."/>
            <person name="Zhang S."/>
            <person name="Luo M."/>
            <person name="Wang G."/>
        </authorList>
    </citation>
    <scope>NUCLEOTIDE SEQUENCE [LARGE SCALE GENOMIC DNA]</scope>
    <source>
        <strain evidence="2 3">ZS79</strain>
    </source>
</reference>
<evidence type="ECO:0000256" key="1">
    <source>
        <dbReference type="SAM" id="SignalP"/>
    </source>
</evidence>
<feature type="signal peptide" evidence="1">
    <location>
        <begin position="1"/>
        <end position="28"/>
    </location>
</feature>
<dbReference type="eggNOG" id="ENOG50300W8">
    <property type="taxonomic scope" value="Bacteria"/>
</dbReference>
<feature type="chain" id="PRO_5001962570" evidence="1">
    <location>
        <begin position="29"/>
        <end position="219"/>
    </location>
</feature>
<comment type="caution">
    <text evidence="2">The sequence shown here is derived from an EMBL/GenBank/DDBJ whole genome shotgun (WGS) entry which is preliminary data.</text>
</comment>
<organism evidence="2 3">
    <name type="scientific">Lysobacter arseniciresistens ZS79</name>
    <dbReference type="NCBI Taxonomy" id="913325"/>
    <lineage>
        <taxon>Bacteria</taxon>
        <taxon>Pseudomonadati</taxon>
        <taxon>Pseudomonadota</taxon>
        <taxon>Gammaproteobacteria</taxon>
        <taxon>Lysobacterales</taxon>
        <taxon>Lysobacteraceae</taxon>
        <taxon>Novilysobacter</taxon>
    </lineage>
</organism>
<keyword evidence="1" id="KW-0732">Signal</keyword>
<proteinExistence type="predicted"/>
<dbReference type="Proteomes" id="UP000029989">
    <property type="component" value="Unassembled WGS sequence"/>
</dbReference>
<protein>
    <submittedName>
        <fullName evidence="2">Uncharacterized protein</fullName>
    </submittedName>
</protein>
<dbReference type="EMBL" id="AVPT01000053">
    <property type="protein sequence ID" value="KGM53162.1"/>
    <property type="molecule type" value="Genomic_DNA"/>
</dbReference>
<sequence length="219" mass="22216">MSTTARPRLVPLLLHSGLLCLLAGAAAAQQPAPPAAPAAVIEQWGFDPSVLVADGTELLARAPDAQIDALFQAVHAGSRDPADAQVMCELFDPAADRSLAGLNAIASRLSPASQDRFANAVAGLLVAAMQHPPVARDEAAARQALKAAGVRAAMLNDGFGAGLAGDDHDARCASVAMLVDSLHGQPLAERAGVTRLLLAEGLARLAGAGIAARDPVLPL</sequence>
<keyword evidence="3" id="KW-1185">Reference proteome</keyword>
<accession>A0A0A0EVH5</accession>
<dbReference type="AlphaFoldDB" id="A0A0A0EVH5"/>
<evidence type="ECO:0000313" key="2">
    <source>
        <dbReference type="EMBL" id="KGM53162.1"/>
    </source>
</evidence>
<dbReference type="OrthoDB" id="5973914at2"/>
<name>A0A0A0EVH5_9GAMM</name>